<evidence type="ECO:0000313" key="2">
    <source>
        <dbReference type="Proteomes" id="UP001205506"/>
    </source>
</evidence>
<comment type="caution">
    <text evidence="1">The sequence shown here is derived from an EMBL/GenBank/DDBJ whole genome shotgun (WGS) entry which is preliminary data.</text>
</comment>
<name>A0AAW5IFY7_9BACT</name>
<dbReference type="Proteomes" id="UP001205506">
    <property type="component" value="Unassembled WGS sequence"/>
</dbReference>
<reference evidence="1" key="1">
    <citation type="submission" date="2022-07" db="EMBL/GenBank/DDBJ databases">
        <title>Prevotella copri.</title>
        <authorList>
            <person name="Yang C."/>
        </authorList>
    </citation>
    <scope>NUCLEOTIDE SEQUENCE</scope>
    <source>
        <strain evidence="1">HF1805</strain>
    </source>
</reference>
<dbReference type="EMBL" id="JANDWU010000018">
    <property type="protein sequence ID" value="MCP9549827.1"/>
    <property type="molecule type" value="Genomic_DNA"/>
</dbReference>
<organism evidence="1 2">
    <name type="scientific">Segatella copri</name>
    <dbReference type="NCBI Taxonomy" id="165179"/>
    <lineage>
        <taxon>Bacteria</taxon>
        <taxon>Pseudomonadati</taxon>
        <taxon>Bacteroidota</taxon>
        <taxon>Bacteroidia</taxon>
        <taxon>Bacteroidales</taxon>
        <taxon>Prevotellaceae</taxon>
        <taxon>Segatella</taxon>
    </lineage>
</organism>
<protein>
    <submittedName>
        <fullName evidence="1">Uncharacterized protein</fullName>
    </submittedName>
</protein>
<gene>
    <name evidence="1" type="ORF">NNC68_10140</name>
</gene>
<evidence type="ECO:0000313" key="1">
    <source>
        <dbReference type="EMBL" id="MCP9549827.1"/>
    </source>
</evidence>
<proteinExistence type="predicted"/>
<accession>A0AAW5IFY7</accession>
<dbReference type="AlphaFoldDB" id="A0AAW5IFY7"/>
<sequence>MMLPIISVLIGISLMYYIRQKRAEKEMDEIVSSISPSNDSNESIGTRDLCLELLRQLNCEVRIEHDDIYFTYQNEKFMIEASNESAFITIWDLHWDMVDSENLQDVENMKKAVNRTNHLVHNTVLYILYEEEKSYYILSKLQCLLMHNIPNTKAYLAAILNDFFRTKQCYSQVLDEIGKDVQDGTILN</sequence>
<dbReference type="RefSeq" id="WP_254970850.1">
    <property type="nucleotide sequence ID" value="NZ_JANDWU010000018.1"/>
</dbReference>